<dbReference type="InterPro" id="IPR006379">
    <property type="entry name" value="HAD-SF_hydro_IIB"/>
</dbReference>
<protein>
    <submittedName>
        <fullName evidence="1">COF family HAD hydrolase protein</fullName>
    </submittedName>
</protein>
<dbReference type="PANTHER" id="PTHR10000:SF55">
    <property type="entry name" value="5-AMINO-6-(5-PHOSPHO-D-RIBITYLAMINO)URACIL PHOSPHATASE YCSE"/>
    <property type="match status" value="1"/>
</dbReference>
<dbReference type="GO" id="GO:0000287">
    <property type="term" value="F:magnesium ion binding"/>
    <property type="evidence" value="ECO:0007669"/>
    <property type="project" value="TreeGrafter"/>
</dbReference>
<dbReference type="SUPFAM" id="SSF56784">
    <property type="entry name" value="HAD-like"/>
    <property type="match status" value="1"/>
</dbReference>
<gene>
    <name evidence="1" type="ORF">NCTC10184_00639</name>
</gene>
<evidence type="ECO:0000313" key="1">
    <source>
        <dbReference type="EMBL" id="VEU78395.1"/>
    </source>
</evidence>
<dbReference type="EMBL" id="LR215043">
    <property type="protein sequence ID" value="VEU78395.1"/>
    <property type="molecule type" value="Genomic_DNA"/>
</dbReference>
<organism evidence="1 2">
    <name type="scientific">Mycoplasmopsis columbinasalis</name>
    <dbReference type="NCBI Taxonomy" id="114880"/>
    <lineage>
        <taxon>Bacteria</taxon>
        <taxon>Bacillati</taxon>
        <taxon>Mycoplasmatota</taxon>
        <taxon>Mycoplasmoidales</taxon>
        <taxon>Metamycoplasmataceae</taxon>
        <taxon>Mycoplasmopsis</taxon>
    </lineage>
</organism>
<accession>A0A449BB35</accession>
<dbReference type="GO" id="GO:0016791">
    <property type="term" value="F:phosphatase activity"/>
    <property type="evidence" value="ECO:0007669"/>
    <property type="project" value="TreeGrafter"/>
</dbReference>
<proteinExistence type="predicted"/>
<name>A0A449BB35_9BACT</name>
<dbReference type="InterPro" id="IPR023214">
    <property type="entry name" value="HAD_sf"/>
</dbReference>
<reference evidence="1 2" key="1">
    <citation type="submission" date="2019-01" db="EMBL/GenBank/DDBJ databases">
        <authorList>
            <consortium name="Pathogen Informatics"/>
        </authorList>
    </citation>
    <scope>NUCLEOTIDE SEQUENCE [LARGE SCALE GENOMIC DNA]</scope>
    <source>
        <strain evidence="1 2">NCTC10184</strain>
    </source>
</reference>
<keyword evidence="1" id="KW-0378">Hydrolase</keyword>
<dbReference type="KEGG" id="mcob:NCTC10184_00639"/>
<dbReference type="InterPro" id="IPR036412">
    <property type="entry name" value="HAD-like_sf"/>
</dbReference>
<dbReference type="Gene3D" id="3.40.50.1000">
    <property type="entry name" value="HAD superfamily/HAD-like"/>
    <property type="match status" value="1"/>
</dbReference>
<keyword evidence="2" id="KW-1185">Reference proteome</keyword>
<dbReference type="Pfam" id="PF08282">
    <property type="entry name" value="Hydrolase_3"/>
    <property type="match status" value="1"/>
</dbReference>
<dbReference type="PANTHER" id="PTHR10000">
    <property type="entry name" value="PHOSPHOSERINE PHOSPHATASE"/>
    <property type="match status" value="1"/>
</dbReference>
<dbReference type="AlphaFoldDB" id="A0A449BB35"/>
<dbReference type="GO" id="GO:0005829">
    <property type="term" value="C:cytosol"/>
    <property type="evidence" value="ECO:0007669"/>
    <property type="project" value="TreeGrafter"/>
</dbReference>
<evidence type="ECO:0000313" key="2">
    <source>
        <dbReference type="Proteomes" id="UP000290876"/>
    </source>
</evidence>
<dbReference type="Proteomes" id="UP000290876">
    <property type="component" value="Chromosome"/>
</dbReference>
<dbReference type="OrthoDB" id="399923at2"/>
<dbReference type="RefSeq" id="WP_129623218.1">
    <property type="nucleotide sequence ID" value="NZ_LR215043.1"/>
</dbReference>
<dbReference type="NCBIfam" id="TIGR01484">
    <property type="entry name" value="HAD-SF-IIB"/>
    <property type="match status" value="1"/>
</dbReference>
<dbReference type="Gene3D" id="3.30.1240.10">
    <property type="match status" value="1"/>
</dbReference>
<sequence>MKKSYKAVFVDLDGTFLDNYENYENPVSQVNLDMARELNKNSHFIISTGRTNSDFVMNLARQTNSKYVICQNGAIIVDQNNNILRNNLISSADANAIKKYLEAKQIHYTINGLKKIFTCRPEAIKLNRPWAKEFVKLPYIIGELEMPINRLLAFGLATETQTCELAAEIESQFPNLRAFLVSNGLSLEITSKESSKGIGNQFVCDLLGISPTQALHIGDSGNDTCVKEQGFDLVLLDNALDSIKSYADHIGEHFRNGGFAKTIKKICEL</sequence>